<dbReference type="Proteomes" id="UP000006190">
    <property type="component" value="Unassembled WGS sequence"/>
</dbReference>
<dbReference type="InterPro" id="IPR017871">
    <property type="entry name" value="ABC_transporter-like_CS"/>
</dbReference>
<accession>H3NH59</accession>
<evidence type="ECO:0000256" key="6">
    <source>
        <dbReference type="ARBA" id="ARBA00022840"/>
    </source>
</evidence>
<dbReference type="InterPro" id="IPR036640">
    <property type="entry name" value="ABC1_TM_sf"/>
</dbReference>
<evidence type="ECO:0000256" key="9">
    <source>
        <dbReference type="SAM" id="Phobius"/>
    </source>
</evidence>
<feature type="transmembrane region" description="Helical" evidence="9">
    <location>
        <begin position="235"/>
        <end position="258"/>
    </location>
</feature>
<dbReference type="PANTHER" id="PTHR43394">
    <property type="entry name" value="ATP-DEPENDENT PERMEASE MDL1, MITOCHONDRIAL"/>
    <property type="match status" value="1"/>
</dbReference>
<feature type="transmembrane region" description="Helical" evidence="9">
    <location>
        <begin position="159"/>
        <end position="177"/>
    </location>
</feature>
<keyword evidence="5" id="KW-0547">Nucleotide-binding</keyword>
<sequence length="579" mass="65363">MDYIWNYLKRYPGELMAVIISTMVTCISILGMPSMLAQMIDKAIVVNQMANAWPYVWGMAIFTVLGFISRVIRMYMTSRVVNNMTMEIRNDIYCKMLTLSHHEFQEFGVPSLTNRITTDAFVILQFTEMLLKQGMMGPVMMIFAVFMILSIAPHLGIRVLPAVFVIVIAVMITAKVTHSMSQRQQGFLDKLNRILRESITGMRVIRAFNREDFQNSRFLDVNQDYRQITGNLFKVLAASPSIFSFVLNLSIAIIIYLGAQMIEVGDLQVGTLAAFIEYIFHGLFSLLIFANIFMMYPRASVSAGRLREVKETPITVKNPDQPRRNESLQGTLEFRNVDFIYPDADQPVLRNISFTSKPGQTTAFIGSTGSGKSTIIKLIPRFYDVSRGQILVDGIDIRDYDLDDLRSMIGFTPQKALLFKGKISDNLRYGKQDADLDELIHASLISQAHEFVSEMDQGYDSDLTEKASNLSGGQKQRLSIARSIVADRQIYIFDDSFSALDYQTDAKLRASLKEETQNATTLIVAQRVGTIMHADQIIVLDQGRIEAIGTHRDLLKTSPIYYQIASSQLSEEELLHGQA</sequence>
<dbReference type="FunFam" id="3.40.50.300:FF:000221">
    <property type="entry name" value="Multidrug ABC transporter ATP-binding protein"/>
    <property type="match status" value="1"/>
</dbReference>
<evidence type="ECO:0000256" key="3">
    <source>
        <dbReference type="ARBA" id="ARBA00022475"/>
    </source>
</evidence>
<keyword evidence="6" id="KW-0067">ATP-binding</keyword>
<dbReference type="STRING" id="883113.HMPREF9708_00198"/>
<dbReference type="PANTHER" id="PTHR43394:SF1">
    <property type="entry name" value="ATP-BINDING CASSETTE SUB-FAMILY B MEMBER 10, MITOCHONDRIAL"/>
    <property type="match status" value="1"/>
</dbReference>
<feature type="domain" description="ABC transmembrane type-1" evidence="11">
    <location>
        <begin position="17"/>
        <end position="298"/>
    </location>
</feature>
<dbReference type="Pfam" id="PF00664">
    <property type="entry name" value="ABC_membrane"/>
    <property type="match status" value="1"/>
</dbReference>
<evidence type="ECO:0000313" key="13">
    <source>
        <dbReference type="Proteomes" id="UP000006190"/>
    </source>
</evidence>
<dbReference type="CDD" id="cd18548">
    <property type="entry name" value="ABC_6TM_Tm287_like"/>
    <property type="match status" value="1"/>
</dbReference>
<feature type="transmembrane region" description="Helical" evidence="9">
    <location>
        <begin position="135"/>
        <end position="153"/>
    </location>
</feature>
<dbReference type="HOGENOM" id="CLU_000604_84_3_9"/>
<dbReference type="GO" id="GO:0005524">
    <property type="term" value="F:ATP binding"/>
    <property type="evidence" value="ECO:0007669"/>
    <property type="project" value="UniProtKB-KW"/>
</dbReference>
<feature type="transmembrane region" description="Helical" evidence="9">
    <location>
        <begin position="52"/>
        <end position="72"/>
    </location>
</feature>
<dbReference type="eggNOG" id="COG1132">
    <property type="taxonomic scope" value="Bacteria"/>
</dbReference>
<dbReference type="GO" id="GO:0015421">
    <property type="term" value="F:ABC-type oligopeptide transporter activity"/>
    <property type="evidence" value="ECO:0007669"/>
    <property type="project" value="TreeGrafter"/>
</dbReference>
<keyword evidence="8 9" id="KW-0472">Membrane</keyword>
<evidence type="ECO:0000259" key="11">
    <source>
        <dbReference type="PROSITE" id="PS50929"/>
    </source>
</evidence>
<gene>
    <name evidence="12" type="ORF">HMPREF9708_00198</name>
</gene>
<dbReference type="SUPFAM" id="SSF52540">
    <property type="entry name" value="P-loop containing nucleoside triphosphate hydrolases"/>
    <property type="match status" value="1"/>
</dbReference>
<dbReference type="PROSITE" id="PS50893">
    <property type="entry name" value="ABC_TRANSPORTER_2"/>
    <property type="match status" value="1"/>
</dbReference>
<dbReference type="GO" id="GO:0016887">
    <property type="term" value="F:ATP hydrolysis activity"/>
    <property type="evidence" value="ECO:0007669"/>
    <property type="project" value="InterPro"/>
</dbReference>
<dbReference type="Gene3D" id="1.20.1560.10">
    <property type="entry name" value="ABC transporter type 1, transmembrane domain"/>
    <property type="match status" value="1"/>
</dbReference>
<dbReference type="PROSITE" id="PS00211">
    <property type="entry name" value="ABC_TRANSPORTER_1"/>
    <property type="match status" value="1"/>
</dbReference>
<dbReference type="Pfam" id="PF00005">
    <property type="entry name" value="ABC_tran"/>
    <property type="match status" value="1"/>
</dbReference>
<reference evidence="12 13" key="1">
    <citation type="submission" date="2012-01" db="EMBL/GenBank/DDBJ databases">
        <title>The Genome Sequence of Facklamia languida CCUG 37842.</title>
        <authorList>
            <consortium name="The Broad Institute Genome Sequencing Platform"/>
            <person name="Earl A."/>
            <person name="Ward D."/>
            <person name="Feldgarden M."/>
            <person name="Gevers D."/>
            <person name="Huys G."/>
            <person name="Young S.K."/>
            <person name="Zeng Q."/>
            <person name="Gargeya S."/>
            <person name="Fitzgerald M."/>
            <person name="Haas B."/>
            <person name="Abouelleil A."/>
            <person name="Alvarado L."/>
            <person name="Arachchi H.M."/>
            <person name="Berlin A."/>
            <person name="Chapman S.B."/>
            <person name="Gearin G."/>
            <person name="Goldberg J."/>
            <person name="Griggs A."/>
            <person name="Gujja S."/>
            <person name="Hansen M."/>
            <person name="Heiman D."/>
            <person name="Howarth C."/>
            <person name="Larimer J."/>
            <person name="Lui A."/>
            <person name="MacDonald P.J.P."/>
            <person name="McCowen C."/>
            <person name="Montmayeur A."/>
            <person name="Murphy C."/>
            <person name="Neiman D."/>
            <person name="Pearson M."/>
            <person name="Priest M."/>
            <person name="Roberts A."/>
            <person name="Saif S."/>
            <person name="Shea T."/>
            <person name="Sisk P."/>
            <person name="Stolte C."/>
            <person name="Sykes S."/>
            <person name="Wortman J."/>
            <person name="Nusbaum C."/>
            <person name="Birren B."/>
        </authorList>
    </citation>
    <scope>NUCLEOTIDE SEQUENCE [LARGE SCALE GENOMIC DNA]</scope>
    <source>
        <strain evidence="12 13">CCUG 37842</strain>
    </source>
</reference>
<evidence type="ECO:0000256" key="2">
    <source>
        <dbReference type="ARBA" id="ARBA00022448"/>
    </source>
</evidence>
<evidence type="ECO:0000256" key="8">
    <source>
        <dbReference type="ARBA" id="ARBA00023136"/>
    </source>
</evidence>
<protein>
    <recommendedName>
        <fullName evidence="14">ABC transporter transmembrane region</fullName>
    </recommendedName>
</protein>
<dbReference type="InterPro" id="IPR039421">
    <property type="entry name" value="Type_1_exporter"/>
</dbReference>
<dbReference type="InterPro" id="IPR027417">
    <property type="entry name" value="P-loop_NTPase"/>
</dbReference>
<evidence type="ECO:0000256" key="4">
    <source>
        <dbReference type="ARBA" id="ARBA00022692"/>
    </source>
</evidence>
<feature type="domain" description="ABC transporter" evidence="10">
    <location>
        <begin position="332"/>
        <end position="567"/>
    </location>
</feature>
<dbReference type="RefSeq" id="WP_006308076.1">
    <property type="nucleotide sequence ID" value="NZ_JH601133.1"/>
</dbReference>
<evidence type="ECO:0000256" key="5">
    <source>
        <dbReference type="ARBA" id="ARBA00022741"/>
    </source>
</evidence>
<dbReference type="OrthoDB" id="9770415at2"/>
<dbReference type="SUPFAM" id="SSF90123">
    <property type="entry name" value="ABC transporter transmembrane region"/>
    <property type="match status" value="1"/>
</dbReference>
<dbReference type="EMBL" id="AGEG01000002">
    <property type="protein sequence ID" value="EHR38114.1"/>
    <property type="molecule type" value="Genomic_DNA"/>
</dbReference>
<dbReference type="InterPro" id="IPR003593">
    <property type="entry name" value="AAA+_ATPase"/>
</dbReference>
<keyword evidence="13" id="KW-1185">Reference proteome</keyword>
<dbReference type="PATRIC" id="fig|883113.3.peg.197"/>
<dbReference type="PROSITE" id="PS50929">
    <property type="entry name" value="ABC_TM1F"/>
    <property type="match status" value="1"/>
</dbReference>
<keyword evidence="4 9" id="KW-0812">Transmembrane</keyword>
<dbReference type="Gene3D" id="3.40.50.300">
    <property type="entry name" value="P-loop containing nucleotide triphosphate hydrolases"/>
    <property type="match status" value="1"/>
</dbReference>
<evidence type="ECO:0000259" key="10">
    <source>
        <dbReference type="PROSITE" id="PS50893"/>
    </source>
</evidence>
<organism evidence="12 13">
    <name type="scientific">Facklamia languida CCUG 37842</name>
    <dbReference type="NCBI Taxonomy" id="883113"/>
    <lineage>
        <taxon>Bacteria</taxon>
        <taxon>Bacillati</taxon>
        <taxon>Bacillota</taxon>
        <taxon>Bacilli</taxon>
        <taxon>Lactobacillales</taxon>
        <taxon>Aerococcaceae</taxon>
        <taxon>Facklamia</taxon>
    </lineage>
</organism>
<feature type="transmembrane region" description="Helical" evidence="9">
    <location>
        <begin position="278"/>
        <end position="297"/>
    </location>
</feature>
<name>H3NH59_9LACT</name>
<dbReference type="AlphaFoldDB" id="H3NH59"/>
<keyword evidence="7 9" id="KW-1133">Transmembrane helix</keyword>
<evidence type="ECO:0008006" key="14">
    <source>
        <dbReference type="Google" id="ProtNLM"/>
    </source>
</evidence>
<keyword evidence="3" id="KW-1003">Cell membrane</keyword>
<keyword evidence="2" id="KW-0813">Transport</keyword>
<evidence type="ECO:0000256" key="7">
    <source>
        <dbReference type="ARBA" id="ARBA00022989"/>
    </source>
</evidence>
<proteinExistence type="predicted"/>
<evidence type="ECO:0000313" key="12">
    <source>
        <dbReference type="EMBL" id="EHR38114.1"/>
    </source>
</evidence>
<dbReference type="InterPro" id="IPR003439">
    <property type="entry name" value="ABC_transporter-like_ATP-bd"/>
</dbReference>
<evidence type="ECO:0000256" key="1">
    <source>
        <dbReference type="ARBA" id="ARBA00004651"/>
    </source>
</evidence>
<dbReference type="SMART" id="SM00382">
    <property type="entry name" value="AAA"/>
    <property type="match status" value="1"/>
</dbReference>
<comment type="subcellular location">
    <subcellularLocation>
        <location evidence="1">Cell membrane</location>
        <topology evidence="1">Multi-pass membrane protein</topology>
    </subcellularLocation>
</comment>
<feature type="transmembrane region" description="Helical" evidence="9">
    <location>
        <begin position="12"/>
        <end position="32"/>
    </location>
</feature>
<dbReference type="InterPro" id="IPR011527">
    <property type="entry name" value="ABC1_TM_dom"/>
</dbReference>
<dbReference type="GO" id="GO:0005886">
    <property type="term" value="C:plasma membrane"/>
    <property type="evidence" value="ECO:0007669"/>
    <property type="project" value="UniProtKB-SubCell"/>
</dbReference>
<comment type="caution">
    <text evidence="12">The sequence shown here is derived from an EMBL/GenBank/DDBJ whole genome shotgun (WGS) entry which is preliminary data.</text>
</comment>